<gene>
    <name evidence="3" type="primary">AMMECR1</name>
    <name evidence="3" type="ORF">BLAG_LOCUS7920</name>
</gene>
<dbReference type="InterPro" id="IPR023473">
    <property type="entry name" value="AMMECR1"/>
</dbReference>
<dbReference type="AlphaFoldDB" id="A0A8K0EE74"/>
<keyword evidence="4" id="KW-1185">Reference proteome</keyword>
<dbReference type="Pfam" id="PF01871">
    <property type="entry name" value="AMMECR1"/>
    <property type="match status" value="1"/>
</dbReference>
<dbReference type="FunFam" id="3.30.700.20:FF:000001">
    <property type="entry name" value="AMME syndrome candidate gene 1"/>
    <property type="match status" value="1"/>
</dbReference>
<protein>
    <submittedName>
        <fullName evidence="3">AMMECR1 protein</fullName>
    </submittedName>
</protein>
<feature type="domain" description="AMMECR1" evidence="2">
    <location>
        <begin position="187"/>
        <end position="381"/>
    </location>
</feature>
<feature type="compositionally biased region" description="Basic and acidic residues" evidence="1">
    <location>
        <begin position="125"/>
        <end position="136"/>
    </location>
</feature>
<reference evidence="3" key="1">
    <citation type="submission" date="2022-01" db="EMBL/GenBank/DDBJ databases">
        <authorList>
            <person name="Braso-Vives M."/>
        </authorList>
    </citation>
    <scope>NUCLEOTIDE SEQUENCE</scope>
</reference>
<dbReference type="InterPro" id="IPR002733">
    <property type="entry name" value="AMMECR1_domain"/>
</dbReference>
<dbReference type="InterPro" id="IPR036071">
    <property type="entry name" value="AMMECR1_dom_sf"/>
</dbReference>
<dbReference type="PANTHER" id="PTHR13016:SF0">
    <property type="entry name" value="AMME SYNDROME CANDIDATE GENE 1 PROTEIN"/>
    <property type="match status" value="1"/>
</dbReference>
<evidence type="ECO:0000313" key="3">
    <source>
        <dbReference type="EMBL" id="CAH1245674.1"/>
    </source>
</evidence>
<name>A0A8K0EE74_BRALA</name>
<dbReference type="PROSITE" id="PS51112">
    <property type="entry name" value="AMMECR1"/>
    <property type="match status" value="1"/>
</dbReference>
<accession>A0A8K0EE74</accession>
<sequence length="400" mass="45775">MLRYLSAGSHADTRHRWGVSTCQGRASLRSQEISHELTSDRNPIAGQEKVDVPPPFEVAHLCLLVAKLFTLRPREFAPEDMQEGNYPEPDPAAPIRVVPKRTYTDIPCGGGVPGKISRDLNPNPAREDEPSREEPRLKRRRVRTDWTPSREEASEMAAGCCGVKKQKVSQDSHHNNGYRLSLYPINGVERRLVVSTEMCCFCFDVLYCHLHSFEQPKVPRFTNDPYPLFVTWKTGRTRRLRGCMGTFTAMNLHGGLREYTLTSALKDSRFAPISRDEMPRLHCSVSLLTNFEDAKDYLDWEIGIHGIRIEFVNEKGSKRTATYLPEVAREQGWDRIQTIDSLLRKGGYKGLITNDVRRSIRLTRYRSEKMTVGYAEYIAHRNNNNYQYKHLANGCTSKVL</sequence>
<organism evidence="3 4">
    <name type="scientific">Branchiostoma lanceolatum</name>
    <name type="common">Common lancelet</name>
    <name type="synonym">Amphioxus lanceolatum</name>
    <dbReference type="NCBI Taxonomy" id="7740"/>
    <lineage>
        <taxon>Eukaryota</taxon>
        <taxon>Metazoa</taxon>
        <taxon>Chordata</taxon>
        <taxon>Cephalochordata</taxon>
        <taxon>Leptocardii</taxon>
        <taxon>Amphioxiformes</taxon>
        <taxon>Branchiostomatidae</taxon>
        <taxon>Branchiostoma</taxon>
    </lineage>
</organism>
<evidence type="ECO:0000256" key="1">
    <source>
        <dbReference type="SAM" id="MobiDB-lite"/>
    </source>
</evidence>
<dbReference type="PANTHER" id="PTHR13016">
    <property type="entry name" value="AMMECR1 HOMOLOG"/>
    <property type="match status" value="1"/>
</dbReference>
<dbReference type="EMBL" id="OV696699">
    <property type="protein sequence ID" value="CAH1245674.1"/>
    <property type="molecule type" value="Genomic_DNA"/>
</dbReference>
<dbReference type="SUPFAM" id="SSF143447">
    <property type="entry name" value="AMMECR1-like"/>
    <property type="match status" value="1"/>
</dbReference>
<dbReference type="OrthoDB" id="24630at2759"/>
<feature type="region of interest" description="Disordered" evidence="1">
    <location>
        <begin position="107"/>
        <end position="149"/>
    </location>
</feature>
<proteinExistence type="predicted"/>
<dbReference type="Proteomes" id="UP000838412">
    <property type="component" value="Chromosome 14"/>
</dbReference>
<evidence type="ECO:0000259" key="2">
    <source>
        <dbReference type="PROSITE" id="PS51112"/>
    </source>
</evidence>
<dbReference type="InterPro" id="IPR027485">
    <property type="entry name" value="AMMECR1_N"/>
</dbReference>
<dbReference type="NCBIfam" id="TIGR00296">
    <property type="entry name" value="TIGR00296 family protein"/>
    <property type="match status" value="1"/>
</dbReference>
<dbReference type="Gene3D" id="3.30.700.20">
    <property type="entry name" value="Hypothetical protein ph0010, domain 1"/>
    <property type="match status" value="1"/>
</dbReference>
<evidence type="ECO:0000313" key="4">
    <source>
        <dbReference type="Proteomes" id="UP000838412"/>
    </source>
</evidence>